<name>A0A6C0JS25_9ZZZZ</name>
<organism evidence="2">
    <name type="scientific">viral metagenome</name>
    <dbReference type="NCBI Taxonomy" id="1070528"/>
    <lineage>
        <taxon>unclassified sequences</taxon>
        <taxon>metagenomes</taxon>
        <taxon>organismal metagenomes</taxon>
    </lineage>
</organism>
<accession>A0A6C0JS25</accession>
<proteinExistence type="predicted"/>
<reference evidence="2" key="1">
    <citation type="journal article" date="2020" name="Nature">
        <title>Giant virus diversity and host interactions through global metagenomics.</title>
        <authorList>
            <person name="Schulz F."/>
            <person name="Roux S."/>
            <person name="Paez-Espino D."/>
            <person name="Jungbluth S."/>
            <person name="Walsh D.A."/>
            <person name="Denef V.J."/>
            <person name="McMahon K.D."/>
            <person name="Konstantinidis K.T."/>
            <person name="Eloe-Fadrosh E.A."/>
            <person name="Kyrpides N.C."/>
            <person name="Woyke T."/>
        </authorList>
    </citation>
    <scope>NUCLEOTIDE SEQUENCE</scope>
    <source>
        <strain evidence="2">GVMAG-S-1040241-154</strain>
    </source>
</reference>
<evidence type="ECO:0000313" key="2">
    <source>
        <dbReference type="EMBL" id="QHU07247.1"/>
    </source>
</evidence>
<keyword evidence="1" id="KW-0175">Coiled coil</keyword>
<sequence length="58" mass="7188">MDNDEHIILIMQNQIKNLKEKLELERNEHRSIYSKLKNENDILTNELYKHKLKYNDYI</sequence>
<dbReference type="EMBL" id="MN740684">
    <property type="protein sequence ID" value="QHU07247.1"/>
    <property type="molecule type" value="Genomic_DNA"/>
</dbReference>
<feature type="coiled-coil region" evidence="1">
    <location>
        <begin position="1"/>
        <end position="46"/>
    </location>
</feature>
<protein>
    <submittedName>
        <fullName evidence="2">Uncharacterized protein</fullName>
    </submittedName>
</protein>
<dbReference type="AlphaFoldDB" id="A0A6C0JS25"/>
<evidence type="ECO:0000256" key="1">
    <source>
        <dbReference type="SAM" id="Coils"/>
    </source>
</evidence>